<dbReference type="SUPFAM" id="SSF161084">
    <property type="entry name" value="MAPEG domain-like"/>
    <property type="match status" value="1"/>
</dbReference>
<keyword evidence="4 5" id="KW-0472">Membrane</keyword>
<reference evidence="7" key="1">
    <citation type="submission" date="2017-02" db="EMBL/GenBank/DDBJ databases">
        <authorList>
            <person name="Furmanczyk E.M."/>
        </authorList>
    </citation>
    <scope>NUCLEOTIDE SEQUENCE [LARGE SCALE GENOMIC DNA]</scope>
    <source>
        <strain evidence="7">AP3_22</strain>
    </source>
</reference>
<evidence type="ECO:0000256" key="2">
    <source>
        <dbReference type="ARBA" id="ARBA00022692"/>
    </source>
</evidence>
<keyword evidence="2 5" id="KW-0812">Transmembrane</keyword>
<dbReference type="AlphaFoldDB" id="A0A2S3VRA3"/>
<name>A0A2S3VRA3_9PSED</name>
<dbReference type="Gene3D" id="1.20.120.550">
    <property type="entry name" value="Membrane associated eicosanoid/glutathione metabolism-like domain"/>
    <property type="match status" value="1"/>
</dbReference>
<dbReference type="Pfam" id="PF01124">
    <property type="entry name" value="MAPEG"/>
    <property type="match status" value="1"/>
</dbReference>
<keyword evidence="7" id="KW-1185">Reference proteome</keyword>
<protein>
    <submittedName>
        <fullName evidence="6">MAPEG family protein</fullName>
    </submittedName>
</protein>
<dbReference type="GO" id="GO:0016020">
    <property type="term" value="C:membrane"/>
    <property type="evidence" value="ECO:0007669"/>
    <property type="project" value="UniProtKB-SubCell"/>
</dbReference>
<evidence type="ECO:0000256" key="4">
    <source>
        <dbReference type="ARBA" id="ARBA00023136"/>
    </source>
</evidence>
<dbReference type="InterPro" id="IPR001129">
    <property type="entry name" value="Membr-assoc_MAPEG"/>
</dbReference>
<proteinExistence type="predicted"/>
<dbReference type="EMBL" id="MUJK01000003">
    <property type="protein sequence ID" value="POF42462.1"/>
    <property type="molecule type" value="Genomic_DNA"/>
</dbReference>
<keyword evidence="3 5" id="KW-1133">Transmembrane helix</keyword>
<dbReference type="OrthoDB" id="343936at2"/>
<sequence>MTSPTAIAMTGFIGWTLALLILMELLRGGLAVLKRIPTTEFKPDNSNLSPFMQRLARAHANCVEGLPLFGGLLLLALATGQTSITDPLAFPLLAARIAQSSLHLYSLHQQ</sequence>
<dbReference type="RefSeq" id="WP_103395251.1">
    <property type="nucleotide sequence ID" value="NZ_MUJK01000003.1"/>
</dbReference>
<comment type="caution">
    <text evidence="6">The sequence shown here is derived from an EMBL/GenBank/DDBJ whole genome shotgun (WGS) entry which is preliminary data.</text>
</comment>
<evidence type="ECO:0000313" key="6">
    <source>
        <dbReference type="EMBL" id="POF42462.1"/>
    </source>
</evidence>
<dbReference type="Proteomes" id="UP000237440">
    <property type="component" value="Unassembled WGS sequence"/>
</dbReference>
<evidence type="ECO:0000256" key="1">
    <source>
        <dbReference type="ARBA" id="ARBA00004370"/>
    </source>
</evidence>
<comment type="subcellular location">
    <subcellularLocation>
        <location evidence="1">Membrane</location>
    </subcellularLocation>
</comment>
<dbReference type="InterPro" id="IPR023352">
    <property type="entry name" value="MAPEG-like_dom_sf"/>
</dbReference>
<evidence type="ECO:0000313" key="7">
    <source>
        <dbReference type="Proteomes" id="UP000237440"/>
    </source>
</evidence>
<organism evidence="6 7">
    <name type="scientific">Pseudomonas laurylsulfativorans</name>
    <dbReference type="NCBI Taxonomy" id="1943631"/>
    <lineage>
        <taxon>Bacteria</taxon>
        <taxon>Pseudomonadati</taxon>
        <taxon>Pseudomonadota</taxon>
        <taxon>Gammaproteobacteria</taxon>
        <taxon>Pseudomonadales</taxon>
        <taxon>Pseudomonadaceae</taxon>
        <taxon>Pseudomonas</taxon>
    </lineage>
</organism>
<evidence type="ECO:0000256" key="5">
    <source>
        <dbReference type="SAM" id="Phobius"/>
    </source>
</evidence>
<gene>
    <name evidence="6" type="ORF">B0D71_13695</name>
</gene>
<evidence type="ECO:0000256" key="3">
    <source>
        <dbReference type="ARBA" id="ARBA00022989"/>
    </source>
</evidence>
<feature type="transmembrane region" description="Helical" evidence="5">
    <location>
        <begin position="6"/>
        <end position="26"/>
    </location>
</feature>
<accession>A0A2S3VRA3</accession>